<dbReference type="Gene3D" id="2.40.50.40">
    <property type="match status" value="2"/>
</dbReference>
<dbReference type="InterPro" id="IPR017984">
    <property type="entry name" value="Chromo_dom_subgr"/>
</dbReference>
<dbReference type="SMART" id="SM00298">
    <property type="entry name" value="CHROMO"/>
    <property type="match status" value="1"/>
</dbReference>
<dbReference type="InterPro" id="IPR016197">
    <property type="entry name" value="Chromo-like_dom_sf"/>
</dbReference>
<feature type="domain" description="Chromo" evidence="4">
    <location>
        <begin position="9"/>
        <end position="67"/>
    </location>
</feature>
<evidence type="ECO:0000313" key="5">
    <source>
        <dbReference type="EMBL" id="CAG5097242.1"/>
    </source>
</evidence>
<sequence length="503" mass="57581">MSVASEEEFEVEKILGKRKRQGGIEYLIKWAGYDDEQNTWEPEENLDCADRIREFEEKHAADIKLQKEKKSRNRKKSRDSAKEKRRKSSRRNKDKDKPQEPLENVEEEKPSHEPKIPPIRIVGLKRKREETAEEALQAEMIFSRGSSFPIDSIFRNQEIILASISMIEPSQRVESNFVDSRKGELAEERPDPQDTPGQLLVAEYRRSNPGKLEQLAFEDDDVDEANDEPEAADENEEKVEDEESVDPNFLKKERQTKKAPLIDPAHPDIKWEKPWEDEALEAMHIQNSDDESQDGPQTDQIAETNEKKKAAKEEDEEVVGDEKKEDDPWADLEKVGFNRGFEAVKIHECVADNDGQIYFAIEWKDSKIIDFVKSEDCRKNCPKLVCEFYEELMVEMIHEWDGIFDIDSEPEYEYEKEADFNEDPSVSIPGLQRGTTGITEAPSPLEESLSNLGINGGESQENDASSAMEQDLPTVIENKEGSLEGPPIIDDLLPSLDEIPEAT</sequence>
<feature type="compositionally biased region" description="Basic and acidic residues" evidence="3">
    <location>
        <begin position="59"/>
        <end position="68"/>
    </location>
</feature>
<feature type="compositionally biased region" description="Acidic residues" evidence="3">
    <location>
        <begin position="216"/>
        <end position="245"/>
    </location>
</feature>
<dbReference type="InterPro" id="IPR051219">
    <property type="entry name" value="Heterochromatin_chromo-domain"/>
</dbReference>
<evidence type="ECO:0000256" key="3">
    <source>
        <dbReference type="SAM" id="MobiDB-lite"/>
    </source>
</evidence>
<dbReference type="Pfam" id="PF00385">
    <property type="entry name" value="Chromo"/>
    <property type="match status" value="1"/>
</dbReference>
<feature type="compositionally biased region" description="Polar residues" evidence="3">
    <location>
        <begin position="448"/>
        <end position="468"/>
    </location>
</feature>
<keyword evidence="2" id="KW-0539">Nucleus</keyword>
<comment type="subcellular location">
    <subcellularLocation>
        <location evidence="1">Nucleus</location>
    </subcellularLocation>
</comment>
<feature type="region of interest" description="Disordered" evidence="3">
    <location>
        <begin position="209"/>
        <end position="327"/>
    </location>
</feature>
<dbReference type="InterPro" id="IPR008251">
    <property type="entry name" value="Chromo_shadow_dom"/>
</dbReference>
<evidence type="ECO:0000256" key="2">
    <source>
        <dbReference type="ARBA" id="ARBA00023242"/>
    </source>
</evidence>
<evidence type="ECO:0000256" key="1">
    <source>
        <dbReference type="ARBA" id="ARBA00004123"/>
    </source>
</evidence>
<gene>
    <name evidence="5" type="ORF">OKIOD_LOCUS6551</name>
</gene>
<dbReference type="EMBL" id="OU015569">
    <property type="protein sequence ID" value="CAG5097242.1"/>
    <property type="molecule type" value="Genomic_DNA"/>
</dbReference>
<dbReference type="CDD" id="cd00024">
    <property type="entry name" value="CD_CSD"/>
    <property type="match status" value="1"/>
</dbReference>
<feature type="compositionally biased region" description="Basic and acidic residues" evidence="3">
    <location>
        <begin position="91"/>
        <end position="100"/>
    </location>
</feature>
<organism evidence="5 6">
    <name type="scientific">Oikopleura dioica</name>
    <name type="common">Tunicate</name>
    <dbReference type="NCBI Taxonomy" id="34765"/>
    <lineage>
        <taxon>Eukaryota</taxon>
        <taxon>Metazoa</taxon>
        <taxon>Chordata</taxon>
        <taxon>Tunicata</taxon>
        <taxon>Appendicularia</taxon>
        <taxon>Copelata</taxon>
        <taxon>Oikopleuridae</taxon>
        <taxon>Oikopleura</taxon>
    </lineage>
</organism>
<feature type="compositionally biased region" description="Basic residues" evidence="3">
    <location>
        <begin position="69"/>
        <end position="90"/>
    </location>
</feature>
<name>A0ABN7SGH1_OIKDI</name>
<proteinExistence type="predicted"/>
<feature type="compositionally biased region" description="Polar residues" evidence="3">
    <location>
        <begin position="294"/>
        <end position="303"/>
    </location>
</feature>
<dbReference type="PRINTS" id="PR00504">
    <property type="entry name" value="CHROMODOMAIN"/>
</dbReference>
<accession>A0ABN7SGH1</accession>
<dbReference type="CDD" id="cd00034">
    <property type="entry name" value="CSD"/>
    <property type="match status" value="1"/>
</dbReference>
<dbReference type="SUPFAM" id="SSF54160">
    <property type="entry name" value="Chromo domain-like"/>
    <property type="match status" value="2"/>
</dbReference>
<dbReference type="PROSITE" id="PS50013">
    <property type="entry name" value="CHROMO_2"/>
    <property type="match status" value="1"/>
</dbReference>
<dbReference type="InterPro" id="IPR000953">
    <property type="entry name" value="Chromo/chromo_shadow_dom"/>
</dbReference>
<dbReference type="Pfam" id="PF01393">
    <property type="entry name" value="Chromo_shadow"/>
    <property type="match status" value="1"/>
</dbReference>
<dbReference type="PANTHER" id="PTHR22812">
    <property type="entry name" value="CHROMOBOX PROTEIN"/>
    <property type="match status" value="1"/>
</dbReference>
<protein>
    <submittedName>
        <fullName evidence="5">Oidioi.mRNA.OKI2018_I69.XSR.g14993.t1.cds</fullName>
    </submittedName>
</protein>
<reference evidence="5 6" key="1">
    <citation type="submission" date="2021-04" db="EMBL/GenBank/DDBJ databases">
        <authorList>
            <person name="Bliznina A."/>
        </authorList>
    </citation>
    <scope>NUCLEOTIDE SEQUENCE [LARGE SCALE GENOMIC DNA]</scope>
</reference>
<dbReference type="InterPro" id="IPR023780">
    <property type="entry name" value="Chromo_domain"/>
</dbReference>
<evidence type="ECO:0000313" key="6">
    <source>
        <dbReference type="Proteomes" id="UP001158576"/>
    </source>
</evidence>
<dbReference type="PROSITE" id="PS00598">
    <property type="entry name" value="CHROMO_1"/>
    <property type="match status" value="1"/>
</dbReference>
<evidence type="ECO:0000259" key="4">
    <source>
        <dbReference type="PROSITE" id="PS50013"/>
    </source>
</evidence>
<feature type="compositionally biased region" description="Basic and acidic residues" evidence="3">
    <location>
        <begin position="179"/>
        <end position="192"/>
    </location>
</feature>
<feature type="compositionally biased region" description="Basic and acidic residues" evidence="3">
    <location>
        <begin position="265"/>
        <end position="276"/>
    </location>
</feature>
<keyword evidence="6" id="KW-1185">Reference proteome</keyword>
<feature type="region of interest" description="Disordered" evidence="3">
    <location>
        <begin position="434"/>
        <end position="503"/>
    </location>
</feature>
<dbReference type="Proteomes" id="UP001158576">
    <property type="component" value="Chromosome XSR"/>
</dbReference>
<feature type="region of interest" description="Disordered" evidence="3">
    <location>
        <begin position="59"/>
        <end position="122"/>
    </location>
</feature>
<dbReference type="InterPro" id="IPR023779">
    <property type="entry name" value="Chromodomain_CS"/>
</dbReference>
<feature type="region of interest" description="Disordered" evidence="3">
    <location>
        <begin position="171"/>
        <end position="196"/>
    </location>
</feature>